<dbReference type="Gene3D" id="3.40.390.10">
    <property type="entry name" value="Collagenase (Catalytic Domain)"/>
    <property type="match status" value="1"/>
</dbReference>
<dbReference type="Pfam" id="PF01421">
    <property type="entry name" value="Reprolysin"/>
    <property type="match status" value="1"/>
</dbReference>
<dbReference type="InterPro" id="IPR001590">
    <property type="entry name" value="Peptidase_M12B"/>
</dbReference>
<reference evidence="3 4" key="1">
    <citation type="journal article" date="2008" name="Nature">
        <title>The Trichoplax genome and the nature of placozoans.</title>
        <authorList>
            <person name="Srivastava M."/>
            <person name="Begovic E."/>
            <person name="Chapman J."/>
            <person name="Putnam N.H."/>
            <person name="Hellsten U."/>
            <person name="Kawashima T."/>
            <person name="Kuo A."/>
            <person name="Mitros T."/>
            <person name="Salamov A."/>
            <person name="Carpenter M.L."/>
            <person name="Signorovitch A.Y."/>
            <person name="Moreno M.A."/>
            <person name="Kamm K."/>
            <person name="Grimwood J."/>
            <person name="Schmutz J."/>
            <person name="Shapiro H."/>
            <person name="Grigoriev I.V."/>
            <person name="Buss L.W."/>
            <person name="Schierwater B."/>
            <person name="Dellaporta S.L."/>
            <person name="Rokhsar D.S."/>
        </authorList>
    </citation>
    <scope>NUCLEOTIDE SEQUENCE [LARGE SCALE GENOMIC DNA]</scope>
    <source>
        <strain evidence="3 4">Grell-BS-1999</strain>
    </source>
</reference>
<proteinExistence type="predicted"/>
<dbReference type="RefSeq" id="XP_002118843.1">
    <property type="nucleotide sequence ID" value="XM_002118807.1"/>
</dbReference>
<feature type="non-terminal residue" evidence="3">
    <location>
        <position position="66"/>
    </location>
</feature>
<dbReference type="OrthoDB" id="5951731at2759"/>
<feature type="domain" description="Peptidase M12B" evidence="2">
    <location>
        <begin position="1"/>
        <end position="66"/>
    </location>
</feature>
<dbReference type="Proteomes" id="UP000009022">
    <property type="component" value="Unassembled WGS sequence"/>
</dbReference>
<name>B3SF24_TRIAD</name>
<dbReference type="GO" id="GO:0004222">
    <property type="term" value="F:metalloendopeptidase activity"/>
    <property type="evidence" value="ECO:0007669"/>
    <property type="project" value="InterPro"/>
</dbReference>
<dbReference type="EMBL" id="DS985837">
    <property type="protein sequence ID" value="EDV18671.1"/>
    <property type="molecule type" value="Genomic_DNA"/>
</dbReference>
<dbReference type="InParanoid" id="B3SF24"/>
<accession>B3SF24</accession>
<organism evidence="3 4">
    <name type="scientific">Trichoplax adhaerens</name>
    <name type="common">Trichoplax reptans</name>
    <dbReference type="NCBI Taxonomy" id="10228"/>
    <lineage>
        <taxon>Eukaryota</taxon>
        <taxon>Metazoa</taxon>
        <taxon>Placozoa</taxon>
        <taxon>Uniplacotomia</taxon>
        <taxon>Trichoplacea</taxon>
        <taxon>Trichoplacidae</taxon>
        <taxon>Trichoplax</taxon>
    </lineage>
</organism>
<keyword evidence="4" id="KW-1185">Reference proteome</keyword>
<evidence type="ECO:0000313" key="4">
    <source>
        <dbReference type="Proteomes" id="UP000009022"/>
    </source>
</evidence>
<protein>
    <recommendedName>
        <fullName evidence="2">Peptidase M12B domain-containing protein</fullName>
    </recommendedName>
</protein>
<evidence type="ECO:0000256" key="1">
    <source>
        <dbReference type="PROSITE-ProRule" id="PRU00276"/>
    </source>
</evidence>
<dbReference type="SUPFAM" id="SSF55486">
    <property type="entry name" value="Metalloproteases ('zincins'), catalytic domain"/>
    <property type="match status" value="1"/>
</dbReference>
<dbReference type="PhylomeDB" id="B3SF24"/>
<gene>
    <name evidence="3" type="ORF">TRIADDRAFT_9730</name>
</gene>
<dbReference type="GeneID" id="6760057"/>
<dbReference type="InterPro" id="IPR024079">
    <property type="entry name" value="MetalloPept_cat_dom_sf"/>
</dbReference>
<evidence type="ECO:0000313" key="3">
    <source>
        <dbReference type="EMBL" id="EDV18671.1"/>
    </source>
</evidence>
<dbReference type="AlphaFoldDB" id="B3SF24"/>
<dbReference type="PANTHER" id="PTHR11905:SF159">
    <property type="entry name" value="ADAM METALLOPROTEASE"/>
    <property type="match status" value="1"/>
</dbReference>
<dbReference type="CTD" id="6760057"/>
<evidence type="ECO:0000259" key="2">
    <source>
        <dbReference type="PROSITE" id="PS50215"/>
    </source>
</evidence>
<comment type="caution">
    <text evidence="1">Lacks conserved residue(s) required for the propagation of feature annotation.</text>
</comment>
<dbReference type="GO" id="GO:0006508">
    <property type="term" value="P:proteolysis"/>
    <property type="evidence" value="ECO:0007669"/>
    <property type="project" value="InterPro"/>
</dbReference>
<sequence length="66" mass="7319">VANNVDLRYKSINIRVALMSLVTWSQADQMLVTTDGSATLTRFANYSNLVLKKSNPYDNAQLLTGI</sequence>
<feature type="non-terminal residue" evidence="3">
    <location>
        <position position="1"/>
    </location>
</feature>
<dbReference type="HOGENOM" id="CLU_2838642_0_0_1"/>
<dbReference type="PROSITE" id="PS50215">
    <property type="entry name" value="ADAM_MEPRO"/>
    <property type="match status" value="1"/>
</dbReference>
<dbReference type="KEGG" id="tad:TRIADDRAFT_9730"/>
<dbReference type="PANTHER" id="PTHR11905">
    <property type="entry name" value="ADAM A DISINTEGRIN AND METALLOPROTEASE DOMAIN"/>
    <property type="match status" value="1"/>
</dbReference>